<dbReference type="Proteomes" id="UP001162480">
    <property type="component" value="Chromosome 3"/>
</dbReference>
<sequence length="134" mass="15182">MTFSTKIKASIILIFNKGNRNECNKCQEISLLAIVKKIKSVAQQTGSQLYQMDLSDFTGEKKRTRTETEEKNKNRINFCKVSFNFTFITGSMSHIVDIIPLPEVTQNLKSQKGTMSDLKLFSCLTLSNYATLIT</sequence>
<evidence type="ECO:0000313" key="2">
    <source>
        <dbReference type="Proteomes" id="UP001162480"/>
    </source>
</evidence>
<gene>
    <name evidence="1" type="ORF">OCTVUL_1B020808</name>
</gene>
<reference evidence="1" key="1">
    <citation type="submission" date="2023-08" db="EMBL/GenBank/DDBJ databases">
        <authorList>
            <person name="Alioto T."/>
            <person name="Alioto T."/>
            <person name="Gomez Garrido J."/>
        </authorList>
    </citation>
    <scope>NUCLEOTIDE SEQUENCE</scope>
</reference>
<organism evidence="1 2">
    <name type="scientific">Octopus vulgaris</name>
    <name type="common">Common octopus</name>
    <dbReference type="NCBI Taxonomy" id="6645"/>
    <lineage>
        <taxon>Eukaryota</taxon>
        <taxon>Metazoa</taxon>
        <taxon>Spiralia</taxon>
        <taxon>Lophotrochozoa</taxon>
        <taxon>Mollusca</taxon>
        <taxon>Cephalopoda</taxon>
        <taxon>Coleoidea</taxon>
        <taxon>Octopodiformes</taxon>
        <taxon>Octopoda</taxon>
        <taxon>Incirrata</taxon>
        <taxon>Octopodidae</taxon>
        <taxon>Octopus</taxon>
    </lineage>
</organism>
<dbReference type="AlphaFoldDB" id="A0AA36EZF4"/>
<accession>A0AA36EZF4</accession>
<evidence type="ECO:0000313" key="1">
    <source>
        <dbReference type="EMBL" id="CAI9719916.1"/>
    </source>
</evidence>
<protein>
    <submittedName>
        <fullName evidence="1">Uncharacterized protein</fullName>
    </submittedName>
</protein>
<proteinExistence type="predicted"/>
<keyword evidence="2" id="KW-1185">Reference proteome</keyword>
<dbReference type="EMBL" id="OX597816">
    <property type="protein sequence ID" value="CAI9719916.1"/>
    <property type="molecule type" value="Genomic_DNA"/>
</dbReference>
<name>A0AA36EZF4_OCTVU</name>